<name>A0A9D1R7B4_9FIRM</name>
<comment type="catalytic activity">
    <reaction evidence="12">
        <text>Preferential cleavage: (Ac)2-L-Lys-D-Ala-|-D-Ala. Also transpeptidation of peptidyl-alanyl moieties that are N-acyl substituents of D-alanine.</text>
        <dbReference type="EC" id="3.4.16.4"/>
    </reaction>
</comment>
<evidence type="ECO:0000256" key="10">
    <source>
        <dbReference type="ARBA" id="ARBA00022984"/>
    </source>
</evidence>
<evidence type="ECO:0000256" key="15">
    <source>
        <dbReference type="RuleBase" id="RU004016"/>
    </source>
</evidence>
<keyword evidence="7" id="KW-0732">Signal</keyword>
<evidence type="ECO:0000259" key="16">
    <source>
        <dbReference type="Pfam" id="PF00768"/>
    </source>
</evidence>
<dbReference type="Proteomes" id="UP000824265">
    <property type="component" value="Unassembled WGS sequence"/>
</dbReference>
<comment type="function">
    <text evidence="1">Removes C-terminal D-alanyl residues from sugar-peptide cell wall precursors.</text>
</comment>
<gene>
    <name evidence="18" type="ORF">H9742_12270</name>
</gene>
<dbReference type="SUPFAM" id="SSF69189">
    <property type="entry name" value="Penicillin-binding protein associated domain"/>
    <property type="match status" value="1"/>
</dbReference>
<keyword evidence="11" id="KW-0961">Cell wall biogenesis/degradation</keyword>
<dbReference type="Pfam" id="PF07943">
    <property type="entry name" value="PBP5_C"/>
    <property type="match status" value="1"/>
</dbReference>
<comment type="caution">
    <text evidence="18">The sequence shown here is derived from an EMBL/GenBank/DDBJ whole genome shotgun (WGS) entry which is preliminary data.</text>
</comment>
<evidence type="ECO:0000256" key="1">
    <source>
        <dbReference type="ARBA" id="ARBA00003217"/>
    </source>
</evidence>
<evidence type="ECO:0000256" key="14">
    <source>
        <dbReference type="PIRSR" id="PIRSR618044-2"/>
    </source>
</evidence>
<evidence type="ECO:0000256" key="6">
    <source>
        <dbReference type="ARBA" id="ARBA00022670"/>
    </source>
</evidence>
<dbReference type="InterPro" id="IPR012907">
    <property type="entry name" value="Peptidase_S11_C"/>
</dbReference>
<feature type="domain" description="Peptidase S11 D-alanyl-D-alanine carboxypeptidase A N-terminal" evidence="16">
    <location>
        <begin position="146"/>
        <end position="269"/>
    </location>
</feature>
<evidence type="ECO:0000313" key="19">
    <source>
        <dbReference type="Proteomes" id="UP000824265"/>
    </source>
</evidence>
<dbReference type="GO" id="GO:0008360">
    <property type="term" value="P:regulation of cell shape"/>
    <property type="evidence" value="ECO:0007669"/>
    <property type="project" value="UniProtKB-KW"/>
</dbReference>
<evidence type="ECO:0000256" key="12">
    <source>
        <dbReference type="ARBA" id="ARBA00034000"/>
    </source>
</evidence>
<evidence type="ECO:0000256" key="8">
    <source>
        <dbReference type="ARBA" id="ARBA00022801"/>
    </source>
</evidence>
<dbReference type="AlphaFoldDB" id="A0A9D1R7B4"/>
<dbReference type="InterPro" id="IPR001967">
    <property type="entry name" value="Peptidase_S11_N"/>
</dbReference>
<dbReference type="EMBL" id="DXGH01000069">
    <property type="protein sequence ID" value="HIW82270.1"/>
    <property type="molecule type" value="Genomic_DNA"/>
</dbReference>
<feature type="active site" evidence="13">
    <location>
        <position position="107"/>
    </location>
</feature>
<keyword evidence="9" id="KW-0133">Cell shape</keyword>
<evidence type="ECO:0000256" key="7">
    <source>
        <dbReference type="ARBA" id="ARBA00022729"/>
    </source>
</evidence>
<dbReference type="InterPro" id="IPR015956">
    <property type="entry name" value="Peniciliin-bd_prot_C_sf"/>
</dbReference>
<feature type="active site" description="Proton acceptor" evidence="13">
    <location>
        <position position="55"/>
    </location>
</feature>
<dbReference type="PANTHER" id="PTHR21581:SF33">
    <property type="entry name" value="D-ALANYL-D-ALANINE CARBOXYPEPTIDASE DACB"/>
    <property type="match status" value="1"/>
</dbReference>
<evidence type="ECO:0000256" key="3">
    <source>
        <dbReference type="ARBA" id="ARBA00007164"/>
    </source>
</evidence>
<dbReference type="InterPro" id="IPR037167">
    <property type="entry name" value="Peptidase_S11_C_sf"/>
</dbReference>
<evidence type="ECO:0000256" key="4">
    <source>
        <dbReference type="ARBA" id="ARBA00012448"/>
    </source>
</evidence>
<feature type="binding site" evidence="14">
    <location>
        <position position="251"/>
    </location>
    <ligand>
        <name>substrate</name>
    </ligand>
</feature>
<keyword evidence="10" id="KW-0573">Peptidoglycan synthesis</keyword>
<feature type="active site" description="Acyl-ester intermediate" evidence="13">
    <location>
        <position position="52"/>
    </location>
</feature>
<keyword evidence="8" id="KW-0378">Hydrolase</keyword>
<sequence>MQAPLFAWAGQEEDSEAQPDFSLYAASAALIDAQSGRVLYGKNADTPMAMASTTKIMTCIVVLENADMEDTLQVSSYAAGMPKVKLYLKKGETYTVKDLLYSLMLESHNDTAAALAEHIGKRYLSQELQNKSTSDFTAEESRMAVAAFASLMNAKAKELGCENTYFITPNGLDATETITLNNGETVEREHCTTATELARIMAYCVGQSPKKDAFLEITRTPSYSFSANGRSFSCTNHNAFLNMMTGALSGKTGFTNKAGYCYVGALESEGRIFVVALLACGWPNNKNYKWSDTKELMQYGLDSYFYQAFSEQETAISQGDLAPIPVEGGRTRILGETAFVPLSVQEDEDGLPGLLLREGEEIQVECRIKKNLKAPVESGTVVGNIYYIVDDAIYRTDTVIAMETVEKIDFAWCLEQICCRFLQTEAAGAQGM</sequence>
<dbReference type="Pfam" id="PF00768">
    <property type="entry name" value="Peptidase_S11"/>
    <property type="match status" value="2"/>
</dbReference>
<comment type="pathway">
    <text evidence="2">Cell wall biogenesis; peptidoglycan biosynthesis.</text>
</comment>
<dbReference type="EC" id="3.4.16.4" evidence="4"/>
<evidence type="ECO:0000259" key="17">
    <source>
        <dbReference type="Pfam" id="PF07943"/>
    </source>
</evidence>
<evidence type="ECO:0000313" key="18">
    <source>
        <dbReference type="EMBL" id="HIW82270.1"/>
    </source>
</evidence>
<dbReference type="PRINTS" id="PR00725">
    <property type="entry name" value="DADACBPTASE1"/>
</dbReference>
<dbReference type="GO" id="GO:0009002">
    <property type="term" value="F:serine-type D-Ala-D-Ala carboxypeptidase activity"/>
    <property type="evidence" value="ECO:0007669"/>
    <property type="project" value="UniProtKB-EC"/>
</dbReference>
<proteinExistence type="inferred from homology"/>
<evidence type="ECO:0000256" key="2">
    <source>
        <dbReference type="ARBA" id="ARBA00004752"/>
    </source>
</evidence>
<dbReference type="SUPFAM" id="SSF56601">
    <property type="entry name" value="beta-lactamase/transpeptidase-like"/>
    <property type="match status" value="1"/>
</dbReference>
<accession>A0A9D1R7B4</accession>
<evidence type="ECO:0000256" key="13">
    <source>
        <dbReference type="PIRSR" id="PIRSR618044-1"/>
    </source>
</evidence>
<dbReference type="InterPro" id="IPR012338">
    <property type="entry name" value="Beta-lactam/transpept-like"/>
</dbReference>
<dbReference type="GO" id="GO:0071555">
    <property type="term" value="P:cell wall organization"/>
    <property type="evidence" value="ECO:0007669"/>
    <property type="project" value="UniProtKB-KW"/>
</dbReference>
<dbReference type="Gene3D" id="3.40.710.10">
    <property type="entry name" value="DD-peptidase/beta-lactamase superfamily"/>
    <property type="match status" value="1"/>
</dbReference>
<reference evidence="18" key="2">
    <citation type="submission" date="2021-04" db="EMBL/GenBank/DDBJ databases">
        <authorList>
            <person name="Gilroy R."/>
        </authorList>
    </citation>
    <scope>NUCLEOTIDE SEQUENCE</scope>
    <source>
        <strain evidence="18">CHK195-6426</strain>
    </source>
</reference>
<evidence type="ECO:0000256" key="5">
    <source>
        <dbReference type="ARBA" id="ARBA00022645"/>
    </source>
</evidence>
<dbReference type="GO" id="GO:0006508">
    <property type="term" value="P:proteolysis"/>
    <property type="evidence" value="ECO:0007669"/>
    <property type="project" value="UniProtKB-KW"/>
</dbReference>
<dbReference type="Gene3D" id="2.60.410.10">
    <property type="entry name" value="D-Ala-D-Ala carboxypeptidase, C-terminal domain"/>
    <property type="match status" value="1"/>
</dbReference>
<feature type="domain" description="Peptidase S11 D-alanyl-D-alanine carboxypeptidase A N-terminal" evidence="16">
    <location>
        <begin position="17"/>
        <end position="120"/>
    </location>
</feature>
<keyword evidence="6" id="KW-0645">Protease</keyword>
<dbReference type="InterPro" id="IPR018044">
    <property type="entry name" value="Peptidase_S11"/>
</dbReference>
<evidence type="ECO:0000256" key="11">
    <source>
        <dbReference type="ARBA" id="ARBA00023316"/>
    </source>
</evidence>
<keyword evidence="5 18" id="KW-0121">Carboxypeptidase</keyword>
<reference evidence="18" key="1">
    <citation type="journal article" date="2021" name="PeerJ">
        <title>Extensive microbial diversity within the chicken gut microbiome revealed by metagenomics and culture.</title>
        <authorList>
            <person name="Gilroy R."/>
            <person name="Ravi A."/>
            <person name="Getino M."/>
            <person name="Pursley I."/>
            <person name="Horton D.L."/>
            <person name="Alikhan N.F."/>
            <person name="Baker D."/>
            <person name="Gharbi K."/>
            <person name="Hall N."/>
            <person name="Watson M."/>
            <person name="Adriaenssens E.M."/>
            <person name="Foster-Nyarko E."/>
            <person name="Jarju S."/>
            <person name="Secka A."/>
            <person name="Antonio M."/>
            <person name="Oren A."/>
            <person name="Chaudhuri R.R."/>
            <person name="La Ragione R."/>
            <person name="Hildebrand F."/>
            <person name="Pallen M.J."/>
        </authorList>
    </citation>
    <scope>NUCLEOTIDE SEQUENCE</scope>
    <source>
        <strain evidence="18">CHK195-6426</strain>
    </source>
</reference>
<dbReference type="PANTHER" id="PTHR21581">
    <property type="entry name" value="D-ALANYL-D-ALANINE CARBOXYPEPTIDASE"/>
    <property type="match status" value="1"/>
</dbReference>
<organism evidence="18 19">
    <name type="scientific">Candidatus Acetatifactor stercoripullorum</name>
    <dbReference type="NCBI Taxonomy" id="2838414"/>
    <lineage>
        <taxon>Bacteria</taxon>
        <taxon>Bacillati</taxon>
        <taxon>Bacillota</taxon>
        <taxon>Clostridia</taxon>
        <taxon>Lachnospirales</taxon>
        <taxon>Lachnospiraceae</taxon>
        <taxon>Acetatifactor</taxon>
    </lineage>
</organism>
<comment type="similarity">
    <text evidence="3 15">Belongs to the peptidase S11 family.</text>
</comment>
<evidence type="ECO:0000256" key="9">
    <source>
        <dbReference type="ARBA" id="ARBA00022960"/>
    </source>
</evidence>
<feature type="domain" description="Peptidase S11 D-Ala-D-Ala carboxypeptidase A C-terminal" evidence="17">
    <location>
        <begin position="357"/>
        <end position="407"/>
    </location>
</feature>
<protein>
    <recommendedName>
        <fullName evidence="4">serine-type D-Ala-D-Ala carboxypeptidase</fullName>
        <ecNumber evidence="4">3.4.16.4</ecNumber>
    </recommendedName>
</protein>
<dbReference type="GO" id="GO:0009252">
    <property type="term" value="P:peptidoglycan biosynthetic process"/>
    <property type="evidence" value="ECO:0007669"/>
    <property type="project" value="UniProtKB-KW"/>
</dbReference>